<dbReference type="RefSeq" id="WP_390227340.1">
    <property type="nucleotide sequence ID" value="NZ_JBHSCN010000002.1"/>
</dbReference>
<dbReference type="Pfam" id="PF01408">
    <property type="entry name" value="GFO_IDH_MocA"/>
    <property type="match status" value="1"/>
</dbReference>
<dbReference type="InterPro" id="IPR051450">
    <property type="entry name" value="Gfo/Idh/MocA_Oxidoreductases"/>
</dbReference>
<reference evidence="5" key="1">
    <citation type="journal article" date="2019" name="Int. J. Syst. Evol. Microbiol.">
        <title>The Global Catalogue of Microorganisms (GCM) 10K type strain sequencing project: providing services to taxonomists for standard genome sequencing and annotation.</title>
        <authorList>
            <consortium name="The Broad Institute Genomics Platform"/>
            <consortium name="The Broad Institute Genome Sequencing Center for Infectious Disease"/>
            <person name="Wu L."/>
            <person name="Ma J."/>
        </authorList>
    </citation>
    <scope>NUCLEOTIDE SEQUENCE [LARGE SCALE GENOMIC DNA]</scope>
    <source>
        <strain evidence="5">CGMCC 1.10363</strain>
    </source>
</reference>
<comment type="caution">
    <text evidence="4">The sequence shown here is derived from an EMBL/GenBank/DDBJ whole genome shotgun (WGS) entry which is preliminary data.</text>
</comment>
<gene>
    <name evidence="4" type="ORF">ACFOYW_03885</name>
</gene>
<dbReference type="SUPFAM" id="SSF55347">
    <property type="entry name" value="Glyceraldehyde-3-phosphate dehydrogenase-like, C-terminal domain"/>
    <property type="match status" value="1"/>
</dbReference>
<dbReference type="InterPro" id="IPR000683">
    <property type="entry name" value="Gfo/Idh/MocA-like_OxRdtase_N"/>
</dbReference>
<evidence type="ECO:0000256" key="1">
    <source>
        <dbReference type="ARBA" id="ARBA00023027"/>
    </source>
</evidence>
<dbReference type="SUPFAM" id="SSF51735">
    <property type="entry name" value="NAD(P)-binding Rossmann-fold domains"/>
    <property type="match status" value="1"/>
</dbReference>
<proteinExistence type="predicted"/>
<dbReference type="EMBL" id="JBHSCN010000002">
    <property type="protein sequence ID" value="MFC4242504.1"/>
    <property type="molecule type" value="Genomic_DNA"/>
</dbReference>
<evidence type="ECO:0000313" key="5">
    <source>
        <dbReference type="Proteomes" id="UP001595900"/>
    </source>
</evidence>
<sequence length="338" mass="35728">MKIGIISFAHTHAAAYAAILRDRPDVECIATDPGHTTRAAGESGGRELAEQIGIGYVDTIDELLAWRPDAVVVTSENARHADDAVRAAAAGAHVLCEKPLATTRADALRIIDACEKAGVWLMTAFPVRFTPQYARLAHRVQAGDLGAVLSISGANNGRLPTARAWFTDPALAGGGAVADHTVHVADLIFGLFPEVDASEVFAVANRMLHPQREAETAGLVSIRYANGLTAVIDCSWSVPEHYPTWGGLTMRLITETGTAELAPFAEHLDGFAEADRSPIWVPHGTDLDAAMLDEFISAIAADRQPTPSGRDGLRALDVVLAAYESIATGQPVTVGAAE</sequence>
<dbReference type="Gene3D" id="3.30.360.10">
    <property type="entry name" value="Dihydrodipicolinate Reductase, domain 2"/>
    <property type="match status" value="1"/>
</dbReference>
<dbReference type="PANTHER" id="PTHR43377:SF1">
    <property type="entry name" value="BILIVERDIN REDUCTASE A"/>
    <property type="match status" value="1"/>
</dbReference>
<evidence type="ECO:0000259" key="3">
    <source>
        <dbReference type="Pfam" id="PF22725"/>
    </source>
</evidence>
<name>A0ABV8Q580_9MICO</name>
<dbReference type="InterPro" id="IPR036291">
    <property type="entry name" value="NAD(P)-bd_dom_sf"/>
</dbReference>
<accession>A0ABV8Q580</accession>
<feature type="domain" description="Gfo/Idh/MocA-like oxidoreductase N-terminal" evidence="2">
    <location>
        <begin position="43"/>
        <end position="124"/>
    </location>
</feature>
<evidence type="ECO:0000313" key="4">
    <source>
        <dbReference type="EMBL" id="MFC4242504.1"/>
    </source>
</evidence>
<dbReference type="PANTHER" id="PTHR43377">
    <property type="entry name" value="BILIVERDIN REDUCTASE A"/>
    <property type="match status" value="1"/>
</dbReference>
<feature type="domain" description="GFO/IDH/MocA-like oxidoreductase" evidence="3">
    <location>
        <begin position="133"/>
        <end position="259"/>
    </location>
</feature>
<keyword evidence="1" id="KW-0520">NAD</keyword>
<protein>
    <submittedName>
        <fullName evidence="4">Gfo/Idh/MocA family protein</fullName>
    </submittedName>
</protein>
<evidence type="ECO:0000259" key="2">
    <source>
        <dbReference type="Pfam" id="PF01408"/>
    </source>
</evidence>
<dbReference type="Gene3D" id="3.40.50.720">
    <property type="entry name" value="NAD(P)-binding Rossmann-like Domain"/>
    <property type="match status" value="1"/>
</dbReference>
<organism evidence="4 5">
    <name type="scientific">Gryllotalpicola reticulitermitis</name>
    <dbReference type="NCBI Taxonomy" id="1184153"/>
    <lineage>
        <taxon>Bacteria</taxon>
        <taxon>Bacillati</taxon>
        <taxon>Actinomycetota</taxon>
        <taxon>Actinomycetes</taxon>
        <taxon>Micrococcales</taxon>
        <taxon>Microbacteriaceae</taxon>
        <taxon>Gryllotalpicola</taxon>
    </lineage>
</organism>
<keyword evidence="5" id="KW-1185">Reference proteome</keyword>
<dbReference type="Pfam" id="PF22725">
    <property type="entry name" value="GFO_IDH_MocA_C3"/>
    <property type="match status" value="1"/>
</dbReference>
<dbReference type="InterPro" id="IPR055170">
    <property type="entry name" value="GFO_IDH_MocA-like_dom"/>
</dbReference>
<dbReference type="Proteomes" id="UP001595900">
    <property type="component" value="Unassembled WGS sequence"/>
</dbReference>